<accession>A0A5E6ZV28</accession>
<dbReference type="PANTHER" id="PTHR12461">
    <property type="entry name" value="HYPOXIA-INDUCIBLE FACTOR 1 ALPHA INHIBITOR-RELATED"/>
    <property type="match status" value="1"/>
</dbReference>
<dbReference type="InterPro" id="IPR041667">
    <property type="entry name" value="Cupin_8"/>
</dbReference>
<protein>
    <recommendedName>
        <fullName evidence="1">JmjC domain-containing protein</fullName>
    </recommendedName>
</protein>
<dbReference type="RefSeq" id="WP_150636082.1">
    <property type="nucleotide sequence ID" value="NZ_CABVHP010000001.1"/>
</dbReference>
<evidence type="ECO:0000313" key="2">
    <source>
        <dbReference type="EMBL" id="VVN70308.1"/>
    </source>
</evidence>
<dbReference type="PROSITE" id="PS51184">
    <property type="entry name" value="JMJC"/>
    <property type="match status" value="1"/>
</dbReference>
<dbReference type="Gene3D" id="3.30.1050.10">
    <property type="entry name" value="SCP2 sterol-binding domain"/>
    <property type="match status" value="1"/>
</dbReference>
<reference evidence="2 3" key="1">
    <citation type="submission" date="2019-09" db="EMBL/GenBank/DDBJ databases">
        <authorList>
            <person name="Chandra G."/>
            <person name="Truman W A."/>
        </authorList>
    </citation>
    <scope>NUCLEOTIDE SEQUENCE [LARGE SCALE GENOMIC DNA]</scope>
    <source>
        <strain evidence="2">PS704</strain>
    </source>
</reference>
<dbReference type="OrthoDB" id="479699at2"/>
<dbReference type="Proteomes" id="UP000326557">
    <property type="component" value="Unassembled WGS sequence"/>
</dbReference>
<dbReference type="InterPro" id="IPR036527">
    <property type="entry name" value="SCP2_sterol-bd_dom_sf"/>
</dbReference>
<evidence type="ECO:0000259" key="1">
    <source>
        <dbReference type="PROSITE" id="PS51184"/>
    </source>
</evidence>
<dbReference type="SUPFAM" id="SSF55718">
    <property type="entry name" value="SCP-like"/>
    <property type="match status" value="1"/>
</dbReference>
<evidence type="ECO:0000313" key="3">
    <source>
        <dbReference type="Proteomes" id="UP000326557"/>
    </source>
</evidence>
<dbReference type="InterPro" id="IPR003033">
    <property type="entry name" value="SCP2_sterol-bd_dom"/>
</dbReference>
<feature type="domain" description="JmjC" evidence="1">
    <location>
        <begin position="218"/>
        <end position="375"/>
    </location>
</feature>
<gene>
    <name evidence="2" type="ORF">PS704_00379</name>
</gene>
<dbReference type="EMBL" id="CABVHP010000001">
    <property type="protein sequence ID" value="VVN70308.1"/>
    <property type="molecule type" value="Genomic_DNA"/>
</dbReference>
<proteinExistence type="predicted"/>
<dbReference type="PANTHER" id="PTHR12461:SF105">
    <property type="entry name" value="HYPOXIA-INDUCIBLE FACTOR 1-ALPHA INHIBITOR"/>
    <property type="match status" value="1"/>
</dbReference>
<dbReference type="SUPFAM" id="SSF51197">
    <property type="entry name" value="Clavaminate synthase-like"/>
    <property type="match status" value="1"/>
</dbReference>
<dbReference type="Pfam" id="PF02036">
    <property type="entry name" value="SCP2"/>
    <property type="match status" value="1"/>
</dbReference>
<dbReference type="Pfam" id="PF13621">
    <property type="entry name" value="Cupin_8"/>
    <property type="match status" value="1"/>
</dbReference>
<sequence length="375" mass="42517">MSIQKSLAALFHHSKNEGLSGIYQFNCTDRHMWIDTNLDSCVNWGLHPKPDVTITISENDLLNTLSGSADIEELYATGGLTINGDIGLATILPQLIQRKLTALHNIETTTTNKRHSARKRFSEIISANAKPIFEIERRTHDDLSIEYFRSHYVNSGIPLIICNSITDWPLFNISKQDTLKYFEGLQGIARKGDYADQAFSNKRKFQTVSMVDFVQSIDTPESTHTRSDLPAYLGNNILPEKLLELIKHPLYFEKNQYVAPRIWIGPKNTLTPLHRDDVDNLFVQVRGSKRFILAAPHNRAALGAWSTTAAGGLDGCDFDPENPDYNSFPNSQQVHFLIFELEAGQILYLPEGWFHQVRSLSPSISVNFWTKSFRH</sequence>
<organism evidence="2 3">
    <name type="scientific">Pseudomonas fluorescens</name>
    <dbReference type="NCBI Taxonomy" id="294"/>
    <lineage>
        <taxon>Bacteria</taxon>
        <taxon>Pseudomonadati</taxon>
        <taxon>Pseudomonadota</taxon>
        <taxon>Gammaproteobacteria</taxon>
        <taxon>Pseudomonadales</taxon>
        <taxon>Pseudomonadaceae</taxon>
        <taxon>Pseudomonas</taxon>
    </lineage>
</organism>
<dbReference type="InterPro" id="IPR003347">
    <property type="entry name" value="JmjC_dom"/>
</dbReference>
<dbReference type="AlphaFoldDB" id="A0A5E6ZV28"/>
<dbReference type="SMART" id="SM00558">
    <property type="entry name" value="JmjC"/>
    <property type="match status" value="1"/>
</dbReference>
<dbReference type="Gene3D" id="2.60.120.650">
    <property type="entry name" value="Cupin"/>
    <property type="match status" value="1"/>
</dbReference>
<name>A0A5E6ZV28_PSEFL</name>